<keyword evidence="4" id="KW-1185">Reference proteome</keyword>
<keyword evidence="1" id="KW-0812">Transmembrane</keyword>
<reference evidence="3 4" key="1">
    <citation type="submission" date="2021-09" db="EMBL/GenBank/DDBJ databases">
        <title>Genomic insights and catalytic innovation underlie evolution of tropane alkaloids biosynthesis.</title>
        <authorList>
            <person name="Wang Y.-J."/>
            <person name="Tian T."/>
            <person name="Huang J.-P."/>
            <person name="Huang S.-X."/>
        </authorList>
    </citation>
    <scope>NUCLEOTIDE SEQUENCE [LARGE SCALE GENOMIC DNA]</scope>
    <source>
        <strain evidence="3">KIB-2018</strain>
        <tissue evidence="3">Leaf</tissue>
    </source>
</reference>
<evidence type="ECO:0000256" key="1">
    <source>
        <dbReference type="SAM" id="Phobius"/>
    </source>
</evidence>
<dbReference type="Proteomes" id="UP001159364">
    <property type="component" value="Linkage Group LG03"/>
</dbReference>
<dbReference type="PANTHER" id="PTHR35752">
    <property type="entry name" value="G-PROTEIN COUPLED RECEPTOR"/>
    <property type="match status" value="1"/>
</dbReference>
<name>A0AAV8TXZ3_9ROSI</name>
<feature type="chain" id="PRO_5043888620" description="AT4G36440-like protein" evidence="2">
    <location>
        <begin position="30"/>
        <end position="409"/>
    </location>
</feature>
<evidence type="ECO:0000313" key="3">
    <source>
        <dbReference type="EMBL" id="KAJ8770759.1"/>
    </source>
</evidence>
<protein>
    <recommendedName>
        <fullName evidence="5">AT4G36440-like protein</fullName>
    </recommendedName>
</protein>
<sequence>MRNLREPLMFSLKCLCAIVPVVLLQAIGAISVVAPHSNCYAFDNASRLVDFTSWIGRTFVYDGEDADIVVRFCKDVESRSQTGYVGFGQFERFNYINIGSANADFIQGFYKGDLRNCENTYEKLGRTSQVNILCGSCSNGKCKGGIECICNVTYESTCRIVVELAISCDKSGPRVFEGFTVGFHPRSWEIVYNGLTQPGFEKSSQEFSFNTEQTRVVLYMTAVASVSSLVRKPIIKVLPKNGLDVRLSGTGATGSPPTTLSPTMLVMDWTCKEARDTPYEIDVTIPIEGYEPIHFVLTKMCEHRQNQQEDSRRGWAFFGMLSCIFFVSFTLVCVGGFVYKTRVEHLRGINALPGMTILSACLETVSDTRHGYTRAEDLNSGYSSEASWERSSASAQEKFRASERNYGSI</sequence>
<evidence type="ECO:0000313" key="4">
    <source>
        <dbReference type="Proteomes" id="UP001159364"/>
    </source>
</evidence>
<keyword evidence="1" id="KW-0472">Membrane</keyword>
<evidence type="ECO:0008006" key="5">
    <source>
        <dbReference type="Google" id="ProtNLM"/>
    </source>
</evidence>
<feature type="transmembrane region" description="Helical" evidence="1">
    <location>
        <begin position="315"/>
        <end position="339"/>
    </location>
</feature>
<dbReference type="PANTHER" id="PTHR35752:SF1">
    <property type="entry name" value="G-PROTEIN COUPLED RECEPTOR"/>
    <property type="match status" value="1"/>
</dbReference>
<proteinExistence type="predicted"/>
<feature type="signal peptide" evidence="2">
    <location>
        <begin position="1"/>
        <end position="29"/>
    </location>
</feature>
<dbReference type="EMBL" id="JAIWQS010000003">
    <property type="protein sequence ID" value="KAJ8770759.1"/>
    <property type="molecule type" value="Genomic_DNA"/>
</dbReference>
<comment type="caution">
    <text evidence="3">The sequence shown here is derived from an EMBL/GenBank/DDBJ whole genome shotgun (WGS) entry which is preliminary data.</text>
</comment>
<gene>
    <name evidence="3" type="ORF">K2173_021406</name>
</gene>
<keyword evidence="2" id="KW-0732">Signal</keyword>
<evidence type="ECO:0000256" key="2">
    <source>
        <dbReference type="SAM" id="SignalP"/>
    </source>
</evidence>
<keyword evidence="1" id="KW-1133">Transmembrane helix</keyword>
<organism evidence="3 4">
    <name type="scientific">Erythroxylum novogranatense</name>
    <dbReference type="NCBI Taxonomy" id="1862640"/>
    <lineage>
        <taxon>Eukaryota</taxon>
        <taxon>Viridiplantae</taxon>
        <taxon>Streptophyta</taxon>
        <taxon>Embryophyta</taxon>
        <taxon>Tracheophyta</taxon>
        <taxon>Spermatophyta</taxon>
        <taxon>Magnoliopsida</taxon>
        <taxon>eudicotyledons</taxon>
        <taxon>Gunneridae</taxon>
        <taxon>Pentapetalae</taxon>
        <taxon>rosids</taxon>
        <taxon>fabids</taxon>
        <taxon>Malpighiales</taxon>
        <taxon>Erythroxylaceae</taxon>
        <taxon>Erythroxylum</taxon>
    </lineage>
</organism>
<accession>A0AAV8TXZ3</accession>
<dbReference type="AlphaFoldDB" id="A0AAV8TXZ3"/>